<dbReference type="eggNOG" id="COG0454">
    <property type="taxonomic scope" value="Bacteria"/>
</dbReference>
<proteinExistence type="predicted"/>
<accession>G0JL78</accession>
<keyword evidence="1" id="KW-0678">Repressor</keyword>
<name>G0JL78_9PROT</name>
<keyword evidence="2" id="KW-1277">Toxin-antitoxin system</keyword>
<evidence type="ECO:0000256" key="1">
    <source>
        <dbReference type="ARBA" id="ARBA00022491"/>
    </source>
</evidence>
<evidence type="ECO:0000313" key="8">
    <source>
        <dbReference type="Proteomes" id="UP000009220"/>
    </source>
</evidence>
<gene>
    <name evidence="7" type="ORF">Acife_3123</name>
</gene>
<evidence type="ECO:0000256" key="2">
    <source>
        <dbReference type="ARBA" id="ARBA00022649"/>
    </source>
</evidence>
<protein>
    <submittedName>
        <fullName evidence="7">GCN5-related N-acetyltransferase</fullName>
    </submittedName>
</protein>
<dbReference type="InterPro" id="IPR016181">
    <property type="entry name" value="Acyl_CoA_acyltransferase"/>
</dbReference>
<dbReference type="KEGG" id="afi:Acife_3123"/>
<dbReference type="Proteomes" id="UP000009220">
    <property type="component" value="Chromosome"/>
</dbReference>
<evidence type="ECO:0000256" key="5">
    <source>
        <dbReference type="ARBA" id="ARBA00049880"/>
    </source>
</evidence>
<dbReference type="InterPro" id="IPR000182">
    <property type="entry name" value="GNAT_dom"/>
</dbReference>
<dbReference type="Gene3D" id="3.40.630.30">
    <property type="match status" value="1"/>
</dbReference>
<dbReference type="Pfam" id="PF13508">
    <property type="entry name" value="Acetyltransf_7"/>
    <property type="match status" value="1"/>
</dbReference>
<dbReference type="GO" id="GO:0016747">
    <property type="term" value="F:acyltransferase activity, transferring groups other than amino-acyl groups"/>
    <property type="evidence" value="ECO:0007669"/>
    <property type="project" value="InterPro"/>
</dbReference>
<dbReference type="HOGENOM" id="CLU_101288_3_1_6"/>
<dbReference type="RefSeq" id="WP_014030427.1">
    <property type="nucleotide sequence ID" value="NC_015942.1"/>
</dbReference>
<reference evidence="7 8" key="1">
    <citation type="journal article" date="2011" name="J. Bacteriol.">
        <title>Draft genome of the psychrotolerant acidophile Acidithiobacillus ferrivorans SS3.</title>
        <authorList>
            <person name="Liljeqvist M."/>
            <person name="Valdes J."/>
            <person name="Holmes D.S."/>
            <person name="Dopson M."/>
        </authorList>
    </citation>
    <scope>NUCLEOTIDE SEQUENCE [LARGE SCALE GENOMIC DNA]</scope>
    <source>
        <strain evidence="7 8">SS3</strain>
    </source>
</reference>
<evidence type="ECO:0000256" key="3">
    <source>
        <dbReference type="ARBA" id="ARBA00022679"/>
    </source>
</evidence>
<sequence>MADSITLLGQQSGRAHFDCGNHALNDFLQRHAGQQQRRGLGKTYVAQRDDLPDILGFVTVSVGQVATEALPSPPRLPQYPVPILRIGRLAVDRRYQGQGIGQNLLAFALHLAVEFSERVGLYAVVVDAKHDSAARFYQRLGFTATLDDPLCLYVPVSQLIVASKP</sequence>
<feature type="domain" description="N-acetyltransferase" evidence="6">
    <location>
        <begin position="15"/>
        <end position="165"/>
    </location>
</feature>
<dbReference type="EMBL" id="CP002985">
    <property type="protein sequence ID" value="AEM49193.1"/>
    <property type="molecule type" value="Genomic_DNA"/>
</dbReference>
<evidence type="ECO:0000313" key="7">
    <source>
        <dbReference type="EMBL" id="AEM49193.1"/>
    </source>
</evidence>
<dbReference type="PANTHER" id="PTHR36449">
    <property type="entry name" value="ACETYLTRANSFERASE-RELATED"/>
    <property type="match status" value="1"/>
</dbReference>
<organism evidence="7 8">
    <name type="scientific">Acidithiobacillus ferrivorans SS3</name>
    <dbReference type="NCBI Taxonomy" id="743299"/>
    <lineage>
        <taxon>Bacteria</taxon>
        <taxon>Pseudomonadati</taxon>
        <taxon>Pseudomonadota</taxon>
        <taxon>Acidithiobacillia</taxon>
        <taxon>Acidithiobacillales</taxon>
        <taxon>Acidithiobacillaceae</taxon>
        <taxon>Acidithiobacillus</taxon>
    </lineage>
</organism>
<dbReference type="PROSITE" id="PS51186">
    <property type="entry name" value="GNAT"/>
    <property type="match status" value="1"/>
</dbReference>
<keyword evidence="4" id="KW-0012">Acyltransferase</keyword>
<dbReference type="PANTHER" id="PTHR36449:SF1">
    <property type="entry name" value="ACETYLTRANSFERASE"/>
    <property type="match status" value="1"/>
</dbReference>
<keyword evidence="3 7" id="KW-0808">Transferase</keyword>
<evidence type="ECO:0000256" key="4">
    <source>
        <dbReference type="ARBA" id="ARBA00023315"/>
    </source>
</evidence>
<comment type="catalytic activity">
    <reaction evidence="5">
        <text>glycyl-tRNA(Gly) + acetyl-CoA = N-acetylglycyl-tRNA(Gly) + CoA + H(+)</text>
        <dbReference type="Rhea" id="RHEA:81867"/>
        <dbReference type="Rhea" id="RHEA-COMP:9683"/>
        <dbReference type="Rhea" id="RHEA-COMP:19766"/>
        <dbReference type="ChEBI" id="CHEBI:15378"/>
        <dbReference type="ChEBI" id="CHEBI:57287"/>
        <dbReference type="ChEBI" id="CHEBI:57288"/>
        <dbReference type="ChEBI" id="CHEBI:78522"/>
        <dbReference type="ChEBI" id="CHEBI:232036"/>
    </reaction>
</comment>
<dbReference type="STRING" id="743299.Acife_3123"/>
<dbReference type="SUPFAM" id="SSF55729">
    <property type="entry name" value="Acyl-CoA N-acyltransferases (Nat)"/>
    <property type="match status" value="1"/>
</dbReference>
<evidence type="ECO:0000259" key="6">
    <source>
        <dbReference type="PROSITE" id="PS51186"/>
    </source>
</evidence>
<dbReference type="CDD" id="cd04301">
    <property type="entry name" value="NAT_SF"/>
    <property type="match status" value="1"/>
</dbReference>
<dbReference type="AlphaFoldDB" id="G0JL78"/>